<dbReference type="InterPro" id="IPR036249">
    <property type="entry name" value="Thioredoxin-like_sf"/>
</dbReference>
<organism evidence="3 4">
    <name type="scientific">Litchfieldia salsa</name>
    <dbReference type="NCBI Taxonomy" id="930152"/>
    <lineage>
        <taxon>Bacteria</taxon>
        <taxon>Bacillati</taxon>
        <taxon>Bacillota</taxon>
        <taxon>Bacilli</taxon>
        <taxon>Bacillales</taxon>
        <taxon>Bacillaceae</taxon>
        <taxon>Litchfieldia</taxon>
    </lineage>
</organism>
<dbReference type="Gene3D" id="3.40.30.10">
    <property type="entry name" value="Glutaredoxin"/>
    <property type="match status" value="1"/>
</dbReference>
<gene>
    <name evidence="3" type="ORF">SAMN05216565_101258</name>
</gene>
<dbReference type="STRING" id="930152.SAMN05216565_101258"/>
<dbReference type="PROSITE" id="PS50293">
    <property type="entry name" value="TPR_REGION"/>
    <property type="match status" value="1"/>
</dbReference>
<feature type="repeat" description="TPR" evidence="1">
    <location>
        <begin position="104"/>
        <end position="137"/>
    </location>
</feature>
<reference evidence="4" key="1">
    <citation type="submission" date="2016-10" db="EMBL/GenBank/DDBJ databases">
        <authorList>
            <person name="Varghese N."/>
            <person name="Submissions S."/>
        </authorList>
    </citation>
    <scope>NUCLEOTIDE SEQUENCE [LARGE SCALE GENOMIC DNA]</scope>
    <source>
        <strain evidence="4">IBRC-M10078</strain>
    </source>
</reference>
<accession>A0A1H0PCD4</accession>
<feature type="region of interest" description="Disordered" evidence="2">
    <location>
        <begin position="170"/>
        <end position="192"/>
    </location>
</feature>
<dbReference type="InterPro" id="IPR011990">
    <property type="entry name" value="TPR-like_helical_dom_sf"/>
</dbReference>
<sequence>MLSVSVDIQGPEVCKPYTEGTSFTTVVDSENELANFFGFKIVPNGIFIDKEGTIRLLKQGFHVTNNDHIHALKNLIEGKVEQVLLDDEYYSPKTKVISIEKQLSETKFRLGMEYAKSGKIEEALNELDQALQLDTDNFLIRKQRWYIRFPEKFAPTIDIEWQQKQLEKERAEESQVDCGPEGCIIPGTTKNQ</sequence>
<dbReference type="InterPro" id="IPR019734">
    <property type="entry name" value="TPR_rpt"/>
</dbReference>
<evidence type="ECO:0000256" key="1">
    <source>
        <dbReference type="PROSITE-ProRule" id="PRU00339"/>
    </source>
</evidence>
<name>A0A1H0PCD4_9BACI</name>
<dbReference type="PROSITE" id="PS50005">
    <property type="entry name" value="TPR"/>
    <property type="match status" value="1"/>
</dbReference>
<dbReference type="Gene3D" id="1.25.40.10">
    <property type="entry name" value="Tetratricopeptide repeat domain"/>
    <property type="match status" value="1"/>
</dbReference>
<dbReference type="AlphaFoldDB" id="A0A1H0PCD4"/>
<evidence type="ECO:0000313" key="3">
    <source>
        <dbReference type="EMBL" id="SDP02767.1"/>
    </source>
</evidence>
<dbReference type="SUPFAM" id="SSF48452">
    <property type="entry name" value="TPR-like"/>
    <property type="match status" value="1"/>
</dbReference>
<proteinExistence type="predicted"/>
<keyword evidence="1" id="KW-0802">TPR repeat</keyword>
<evidence type="ECO:0000313" key="4">
    <source>
        <dbReference type="Proteomes" id="UP000199159"/>
    </source>
</evidence>
<keyword evidence="4" id="KW-1185">Reference proteome</keyword>
<dbReference type="SUPFAM" id="SSF52833">
    <property type="entry name" value="Thioredoxin-like"/>
    <property type="match status" value="1"/>
</dbReference>
<dbReference type="SMART" id="SM00028">
    <property type="entry name" value="TPR"/>
    <property type="match status" value="1"/>
</dbReference>
<dbReference type="EMBL" id="FNJU01000001">
    <property type="protein sequence ID" value="SDP02767.1"/>
    <property type="molecule type" value="Genomic_DNA"/>
</dbReference>
<evidence type="ECO:0000256" key="2">
    <source>
        <dbReference type="SAM" id="MobiDB-lite"/>
    </source>
</evidence>
<dbReference type="Proteomes" id="UP000199159">
    <property type="component" value="Unassembled WGS sequence"/>
</dbReference>
<protein>
    <submittedName>
        <fullName evidence="3">Uncharacterized protein</fullName>
    </submittedName>
</protein>